<dbReference type="AlphaFoldDB" id="A0A0L0T124"/>
<dbReference type="GO" id="GO:0005524">
    <property type="term" value="F:ATP binding"/>
    <property type="evidence" value="ECO:0007669"/>
    <property type="project" value="UniProtKB-KW"/>
</dbReference>
<dbReference type="OrthoDB" id="2144574at2759"/>
<organism evidence="3 4">
    <name type="scientific">Allomyces macrogynus (strain ATCC 38327)</name>
    <name type="common">Allomyces javanicus var. macrogynus</name>
    <dbReference type="NCBI Taxonomy" id="578462"/>
    <lineage>
        <taxon>Eukaryota</taxon>
        <taxon>Fungi</taxon>
        <taxon>Fungi incertae sedis</taxon>
        <taxon>Blastocladiomycota</taxon>
        <taxon>Blastocladiomycetes</taxon>
        <taxon>Blastocladiales</taxon>
        <taxon>Blastocladiaceae</taxon>
        <taxon>Allomyces</taxon>
    </lineage>
</organism>
<dbReference type="VEuPathDB" id="FungiDB:AMAG_19729"/>
<protein>
    <recommendedName>
        <fullName evidence="5">AMP-binding enzyme C-terminal domain-containing protein</fullName>
    </recommendedName>
</protein>
<evidence type="ECO:0000256" key="2">
    <source>
        <dbReference type="ARBA" id="ARBA00022840"/>
    </source>
</evidence>
<proteinExistence type="predicted"/>
<dbReference type="eggNOG" id="KOG1256">
    <property type="taxonomic scope" value="Eukaryota"/>
</dbReference>
<dbReference type="EMBL" id="GG745357">
    <property type="protein sequence ID" value="KNE68483.1"/>
    <property type="molecule type" value="Genomic_DNA"/>
</dbReference>
<dbReference type="PANTHER" id="PTHR43272:SF33">
    <property type="entry name" value="AMP-BINDING DOMAIN-CONTAINING PROTEIN-RELATED"/>
    <property type="match status" value="1"/>
</dbReference>
<evidence type="ECO:0000313" key="3">
    <source>
        <dbReference type="EMBL" id="KNE68483.1"/>
    </source>
</evidence>
<dbReference type="GO" id="GO:0004467">
    <property type="term" value="F:long-chain fatty acid-CoA ligase activity"/>
    <property type="evidence" value="ECO:0007669"/>
    <property type="project" value="TreeGrafter"/>
</dbReference>
<dbReference type="GO" id="GO:0005783">
    <property type="term" value="C:endoplasmic reticulum"/>
    <property type="evidence" value="ECO:0007669"/>
    <property type="project" value="TreeGrafter"/>
</dbReference>
<accession>A0A0L0T124</accession>
<evidence type="ECO:0000313" key="4">
    <source>
        <dbReference type="Proteomes" id="UP000054350"/>
    </source>
</evidence>
<dbReference type="STRING" id="578462.A0A0L0T124"/>
<dbReference type="GO" id="GO:0016020">
    <property type="term" value="C:membrane"/>
    <property type="evidence" value="ECO:0007669"/>
    <property type="project" value="TreeGrafter"/>
</dbReference>
<reference evidence="4" key="2">
    <citation type="submission" date="2009-11" db="EMBL/GenBank/DDBJ databases">
        <title>The Genome Sequence of Allomyces macrogynus strain ATCC 38327.</title>
        <authorList>
            <consortium name="The Broad Institute Genome Sequencing Platform"/>
            <person name="Russ C."/>
            <person name="Cuomo C."/>
            <person name="Shea T."/>
            <person name="Young S.K."/>
            <person name="Zeng Q."/>
            <person name="Koehrsen M."/>
            <person name="Haas B."/>
            <person name="Borodovsky M."/>
            <person name="Guigo R."/>
            <person name="Alvarado L."/>
            <person name="Berlin A."/>
            <person name="Borenstein D."/>
            <person name="Chen Z."/>
            <person name="Engels R."/>
            <person name="Freedman E."/>
            <person name="Gellesch M."/>
            <person name="Goldberg J."/>
            <person name="Griggs A."/>
            <person name="Gujja S."/>
            <person name="Heiman D."/>
            <person name="Hepburn T."/>
            <person name="Howarth C."/>
            <person name="Jen D."/>
            <person name="Larson L."/>
            <person name="Lewis B."/>
            <person name="Mehta T."/>
            <person name="Park D."/>
            <person name="Pearson M."/>
            <person name="Roberts A."/>
            <person name="Saif S."/>
            <person name="Shenoy N."/>
            <person name="Sisk P."/>
            <person name="Stolte C."/>
            <person name="Sykes S."/>
            <person name="Walk T."/>
            <person name="White J."/>
            <person name="Yandava C."/>
            <person name="Burger G."/>
            <person name="Gray M.W."/>
            <person name="Holland P.W.H."/>
            <person name="King N."/>
            <person name="Lang F.B.F."/>
            <person name="Roger A.J."/>
            <person name="Ruiz-Trillo I."/>
            <person name="Lander E."/>
            <person name="Nusbaum C."/>
        </authorList>
    </citation>
    <scope>NUCLEOTIDE SEQUENCE [LARGE SCALE GENOMIC DNA]</scope>
    <source>
        <strain evidence="4">ATCC 38327</strain>
    </source>
</reference>
<reference evidence="3 4" key="1">
    <citation type="submission" date="2009-11" db="EMBL/GenBank/DDBJ databases">
        <title>Annotation of Allomyces macrogynus ATCC 38327.</title>
        <authorList>
            <consortium name="The Broad Institute Genome Sequencing Platform"/>
            <person name="Russ C."/>
            <person name="Cuomo C."/>
            <person name="Burger G."/>
            <person name="Gray M.W."/>
            <person name="Holland P.W.H."/>
            <person name="King N."/>
            <person name="Lang F.B.F."/>
            <person name="Roger A.J."/>
            <person name="Ruiz-Trillo I."/>
            <person name="Young S.K."/>
            <person name="Zeng Q."/>
            <person name="Gargeya S."/>
            <person name="Fitzgerald M."/>
            <person name="Haas B."/>
            <person name="Abouelleil A."/>
            <person name="Alvarado L."/>
            <person name="Arachchi H.M."/>
            <person name="Berlin A."/>
            <person name="Chapman S.B."/>
            <person name="Gearin G."/>
            <person name="Goldberg J."/>
            <person name="Griggs A."/>
            <person name="Gujja S."/>
            <person name="Hansen M."/>
            <person name="Heiman D."/>
            <person name="Howarth C."/>
            <person name="Larimer J."/>
            <person name="Lui A."/>
            <person name="MacDonald P.J.P."/>
            <person name="McCowen C."/>
            <person name="Montmayeur A."/>
            <person name="Murphy C."/>
            <person name="Neiman D."/>
            <person name="Pearson M."/>
            <person name="Priest M."/>
            <person name="Roberts A."/>
            <person name="Saif S."/>
            <person name="Shea T."/>
            <person name="Sisk P."/>
            <person name="Stolte C."/>
            <person name="Sykes S."/>
            <person name="Wortman J."/>
            <person name="Nusbaum C."/>
            <person name="Birren B."/>
        </authorList>
    </citation>
    <scope>NUCLEOTIDE SEQUENCE [LARGE SCALE GENOMIC DNA]</scope>
    <source>
        <strain evidence="3 4">ATCC 38327</strain>
    </source>
</reference>
<keyword evidence="4" id="KW-1185">Reference proteome</keyword>
<keyword evidence="1" id="KW-0547">Nucleotide-binding</keyword>
<name>A0A0L0T124_ALLM3</name>
<evidence type="ECO:0000256" key="1">
    <source>
        <dbReference type="ARBA" id="ARBA00022741"/>
    </source>
</evidence>
<evidence type="ECO:0008006" key="5">
    <source>
        <dbReference type="Google" id="ProtNLM"/>
    </source>
</evidence>
<dbReference type="PANTHER" id="PTHR43272">
    <property type="entry name" value="LONG-CHAIN-FATTY-ACID--COA LIGASE"/>
    <property type="match status" value="1"/>
</dbReference>
<gene>
    <name evidence="3" type="ORF">AMAG_19729</name>
</gene>
<sequence>MALLKLSQVEYATVDDIPKLCKDPKVVDAVLHELTVIGKEKKLRGFEFVKAIHLEPNVWTVESGFLTPSFKLKRQPAAEHYRAIIDGMYAKLAADQKAGKNGARAPIESLEKAKL</sequence>
<keyword evidence="2" id="KW-0067">ATP-binding</keyword>
<dbReference type="Proteomes" id="UP000054350">
    <property type="component" value="Unassembled WGS sequence"/>
</dbReference>